<sequence length="60" mass="6756">MICKVATTVICREVYGLSGLYTEEEIQKEEKQEPRTITPPDLSKIVIPNPTEDDNTSDSE</sequence>
<proteinExistence type="predicted"/>
<protein>
    <submittedName>
        <fullName evidence="2">Uncharacterized protein</fullName>
    </submittedName>
</protein>
<feature type="region of interest" description="Disordered" evidence="1">
    <location>
        <begin position="26"/>
        <end position="60"/>
    </location>
</feature>
<feature type="compositionally biased region" description="Acidic residues" evidence="1">
    <location>
        <begin position="51"/>
        <end position="60"/>
    </location>
</feature>
<name>A0A8S5REV5_9VIRU</name>
<dbReference type="EMBL" id="BK059095">
    <property type="protein sequence ID" value="DAE29609.1"/>
    <property type="molecule type" value="Genomic_DNA"/>
</dbReference>
<reference evidence="2" key="1">
    <citation type="journal article" date="2021" name="Proc. Natl. Acad. Sci. U.S.A.">
        <title>A Catalog of Tens of Thousands of Viruses from Human Metagenomes Reveals Hidden Associations with Chronic Diseases.</title>
        <authorList>
            <person name="Tisza M.J."/>
            <person name="Buck C.B."/>
        </authorList>
    </citation>
    <scope>NUCLEOTIDE SEQUENCE</scope>
    <source>
        <strain evidence="2">CtkyY8</strain>
    </source>
</reference>
<evidence type="ECO:0000256" key="1">
    <source>
        <dbReference type="SAM" id="MobiDB-lite"/>
    </source>
</evidence>
<evidence type="ECO:0000313" key="2">
    <source>
        <dbReference type="EMBL" id="DAE29609.1"/>
    </source>
</evidence>
<organism evidence="2">
    <name type="scientific">virus sp. ctkyY8</name>
    <dbReference type="NCBI Taxonomy" id="2827995"/>
    <lineage>
        <taxon>Viruses</taxon>
    </lineage>
</organism>
<accession>A0A8S5REV5</accession>